<accession>A0A7Y0LCE7</accession>
<dbReference type="Pfam" id="PF12893">
    <property type="entry name" value="Lumazine_bd_2"/>
    <property type="match status" value="1"/>
</dbReference>
<dbReference type="EMBL" id="JABBXH010000002">
    <property type="protein sequence ID" value="NMP31111.1"/>
    <property type="molecule type" value="Genomic_DNA"/>
</dbReference>
<reference evidence="2 3" key="1">
    <citation type="submission" date="2020-04" db="EMBL/GenBank/DDBJ databases">
        <title>Thalassotalea sp. M1531, isolated from the surface of marine red alga.</title>
        <authorList>
            <person name="Pang L."/>
            <person name="Lu D.-C."/>
        </authorList>
    </citation>
    <scope>NUCLEOTIDE SEQUENCE [LARGE SCALE GENOMIC DNA]</scope>
    <source>
        <strain evidence="2 3">M1531</strain>
    </source>
</reference>
<protein>
    <submittedName>
        <fullName evidence="2">Nuclear transport factor 2 family protein</fullName>
    </submittedName>
</protein>
<evidence type="ECO:0000313" key="3">
    <source>
        <dbReference type="Proteomes" id="UP000568664"/>
    </source>
</evidence>
<name>A0A7Y0LCE7_9GAMM</name>
<dbReference type="RefSeq" id="WP_169074450.1">
    <property type="nucleotide sequence ID" value="NZ_JABBXH010000002.1"/>
</dbReference>
<sequence length="137" mass="15101">MLNKVILSITLLLVSVSSFANPEHQKIAGVIQKYFDGSSKGKPHLLSEAFTDSLELQHVKEGKLVRWQGADYISRFKPGKTNGRIGNIVSIDVTGNAAVVKATIKAGKTLFTDYLLLLKLEAGWKITNKTFTKQKLN</sequence>
<proteinExistence type="predicted"/>
<feature type="signal peptide" evidence="1">
    <location>
        <begin position="1"/>
        <end position="20"/>
    </location>
</feature>
<gene>
    <name evidence="2" type="ORF">HII17_05990</name>
</gene>
<dbReference type="SUPFAM" id="SSF54427">
    <property type="entry name" value="NTF2-like"/>
    <property type="match status" value="1"/>
</dbReference>
<dbReference type="InterPro" id="IPR039437">
    <property type="entry name" value="FrzH/put_lumazine-bd"/>
</dbReference>
<organism evidence="2 3">
    <name type="scientific">Thalassotalea algicola</name>
    <dbReference type="NCBI Taxonomy" id="2716224"/>
    <lineage>
        <taxon>Bacteria</taxon>
        <taxon>Pseudomonadati</taxon>
        <taxon>Pseudomonadota</taxon>
        <taxon>Gammaproteobacteria</taxon>
        <taxon>Alteromonadales</taxon>
        <taxon>Colwelliaceae</taxon>
        <taxon>Thalassotalea</taxon>
    </lineage>
</organism>
<dbReference type="Proteomes" id="UP000568664">
    <property type="component" value="Unassembled WGS sequence"/>
</dbReference>
<evidence type="ECO:0000313" key="2">
    <source>
        <dbReference type="EMBL" id="NMP31111.1"/>
    </source>
</evidence>
<keyword evidence="1" id="KW-0732">Signal</keyword>
<keyword evidence="3" id="KW-1185">Reference proteome</keyword>
<comment type="caution">
    <text evidence="2">The sequence shown here is derived from an EMBL/GenBank/DDBJ whole genome shotgun (WGS) entry which is preliminary data.</text>
</comment>
<evidence type="ECO:0000256" key="1">
    <source>
        <dbReference type="SAM" id="SignalP"/>
    </source>
</evidence>
<dbReference type="Gene3D" id="3.10.450.50">
    <property type="match status" value="1"/>
</dbReference>
<feature type="chain" id="PRO_5031006055" evidence="1">
    <location>
        <begin position="21"/>
        <end position="137"/>
    </location>
</feature>
<dbReference type="InterPro" id="IPR032710">
    <property type="entry name" value="NTF2-like_dom_sf"/>
</dbReference>
<dbReference type="AlphaFoldDB" id="A0A7Y0LCE7"/>